<dbReference type="AlphaFoldDB" id="A0A126V6M4"/>
<evidence type="ECO:0000256" key="4">
    <source>
        <dbReference type="ARBA" id="ARBA00023284"/>
    </source>
</evidence>
<sequence>MLSRITATVLITFLGFVPAAQAQDFTEEQIKELVLQTILENPDVIRSALILLQQQEQATEAAAAVETLAAQRQMLEQDPNAPVLGNPDGDVTVVEFFDYNCPYCKKAADVVEELIANDPNVRVVYREWPILSEGSVYAARAALASREQGKYEEFHWEMMEQRGRLDEKSVLKIAKSIGLDLDRLKEDMNAPEVDEHIETTHALAKTLGFGGTPSFVIGDALAPGMIEMPTMIEMVEASRNKTN</sequence>
<feature type="signal peptide" evidence="5">
    <location>
        <begin position="1"/>
        <end position="22"/>
    </location>
</feature>
<dbReference type="OrthoDB" id="9780147at2"/>
<dbReference type="SUPFAM" id="SSF52833">
    <property type="entry name" value="Thioredoxin-like"/>
    <property type="match status" value="1"/>
</dbReference>
<keyword evidence="3" id="KW-1015">Disulfide bond</keyword>
<dbReference type="GO" id="GO:0016491">
    <property type="term" value="F:oxidoreductase activity"/>
    <property type="evidence" value="ECO:0007669"/>
    <property type="project" value="UniProtKB-KW"/>
</dbReference>
<dbReference type="Proteomes" id="UP000070371">
    <property type="component" value="Chromosome"/>
</dbReference>
<dbReference type="KEGG" id="hat:RC74_04720"/>
<accession>A0A126V6M4</accession>
<proteinExistence type="predicted"/>
<evidence type="ECO:0000256" key="5">
    <source>
        <dbReference type="SAM" id="SignalP"/>
    </source>
</evidence>
<feature type="chain" id="PRO_5007443367" description="Thioredoxin domain-containing protein" evidence="5">
    <location>
        <begin position="23"/>
        <end position="243"/>
    </location>
</feature>
<evidence type="ECO:0000259" key="6">
    <source>
        <dbReference type="PROSITE" id="PS51352"/>
    </source>
</evidence>
<dbReference type="CDD" id="cd03023">
    <property type="entry name" value="DsbA_Com1_like"/>
    <property type="match status" value="1"/>
</dbReference>
<dbReference type="InterPro" id="IPR013766">
    <property type="entry name" value="Thioredoxin_domain"/>
</dbReference>
<evidence type="ECO:0000313" key="8">
    <source>
        <dbReference type="Proteomes" id="UP000070371"/>
    </source>
</evidence>
<evidence type="ECO:0000313" key="7">
    <source>
        <dbReference type="EMBL" id="AML53526.1"/>
    </source>
</evidence>
<protein>
    <recommendedName>
        <fullName evidence="6">Thioredoxin domain-containing protein</fullName>
    </recommendedName>
</protein>
<gene>
    <name evidence="7" type="ORF">RC74_04720</name>
</gene>
<feature type="domain" description="Thioredoxin" evidence="6">
    <location>
        <begin position="52"/>
        <end position="240"/>
    </location>
</feature>
<keyword evidence="4" id="KW-0676">Redox-active center</keyword>
<dbReference type="PANTHER" id="PTHR13887">
    <property type="entry name" value="GLUTATHIONE S-TRANSFERASE KAPPA"/>
    <property type="match status" value="1"/>
</dbReference>
<name>A0A126V6M4_9RHOB</name>
<dbReference type="PROSITE" id="PS51352">
    <property type="entry name" value="THIOREDOXIN_2"/>
    <property type="match status" value="1"/>
</dbReference>
<dbReference type="PANTHER" id="PTHR13887:SF14">
    <property type="entry name" value="DISULFIDE BOND FORMATION PROTEIN D"/>
    <property type="match status" value="1"/>
</dbReference>
<dbReference type="Pfam" id="PF01323">
    <property type="entry name" value="DSBA"/>
    <property type="match status" value="1"/>
</dbReference>
<evidence type="ECO:0000256" key="1">
    <source>
        <dbReference type="ARBA" id="ARBA00022729"/>
    </source>
</evidence>
<dbReference type="RefSeq" id="WP_039002455.1">
    <property type="nucleotide sequence ID" value="NZ_CP014327.1"/>
</dbReference>
<organism evidence="7 8">
    <name type="scientific">Falsihalocynthiibacter arcticus</name>
    <dbReference type="NCBI Taxonomy" id="1579316"/>
    <lineage>
        <taxon>Bacteria</taxon>
        <taxon>Pseudomonadati</taxon>
        <taxon>Pseudomonadota</taxon>
        <taxon>Alphaproteobacteria</taxon>
        <taxon>Rhodobacterales</taxon>
        <taxon>Roseobacteraceae</taxon>
        <taxon>Falsihalocynthiibacter</taxon>
    </lineage>
</organism>
<reference evidence="7 8" key="1">
    <citation type="submission" date="2016-02" db="EMBL/GenBank/DDBJ databases">
        <title>Complete genome sequence of Halocynthiibacter arcticus PAMC 20958t from arctic marine sediment.</title>
        <authorList>
            <person name="Lee Y.M."/>
            <person name="Baek K."/>
            <person name="Lee H.K."/>
            <person name="Shin S.C."/>
        </authorList>
    </citation>
    <scope>NUCLEOTIDE SEQUENCE [LARGE SCALE GENOMIC DNA]</scope>
    <source>
        <strain evidence="7">PAMC 20958</strain>
    </source>
</reference>
<evidence type="ECO:0000256" key="2">
    <source>
        <dbReference type="ARBA" id="ARBA00023002"/>
    </source>
</evidence>
<keyword evidence="2" id="KW-0560">Oxidoreductase</keyword>
<dbReference type="InterPro" id="IPR036249">
    <property type="entry name" value="Thioredoxin-like_sf"/>
</dbReference>
<dbReference type="EMBL" id="CP014327">
    <property type="protein sequence ID" value="AML53526.1"/>
    <property type="molecule type" value="Genomic_DNA"/>
</dbReference>
<dbReference type="InterPro" id="IPR001853">
    <property type="entry name" value="DSBA-like_thioredoxin_dom"/>
</dbReference>
<dbReference type="STRING" id="1579316.RC74_04720"/>
<keyword evidence="8" id="KW-1185">Reference proteome</keyword>
<evidence type="ECO:0000256" key="3">
    <source>
        <dbReference type="ARBA" id="ARBA00023157"/>
    </source>
</evidence>
<dbReference type="Gene3D" id="3.40.30.10">
    <property type="entry name" value="Glutaredoxin"/>
    <property type="match status" value="1"/>
</dbReference>
<keyword evidence="1 5" id="KW-0732">Signal</keyword>